<evidence type="ECO:0000313" key="3">
    <source>
        <dbReference type="Proteomes" id="UP000012313"/>
    </source>
</evidence>
<sequence length="319" mass="36887">MRVFRKIKIYNSMKAVLQHLQSILIRLENLKIPIFIFGICFFLFQCLSIQEILWKGSKPLSENYASQIFFSSSPFVSRYYAPSSFQVRYVILRSQSGKDEMIQGNLKYLELSGKNEQPEKILLEVSEWIGTTTRNPKDHRRIEFFSKFVTKTSTTKSLAEVFNPQPKKEIFEDVKKEFILNDEGGLREAEETRTVPGLGTLRWKHGPKGILVKIMQTEFVSANGALNSSRDYDYDSLEYPPAIGLTGTIPVLPLRKTEVYREYYCLDFPSEIDLATLRKSETEKSVSFYDLTANKPFTTTANFKNYPIIRISNEKNQFP</sequence>
<evidence type="ECO:0000256" key="1">
    <source>
        <dbReference type="SAM" id="Phobius"/>
    </source>
</evidence>
<dbReference type="AlphaFoldDB" id="N1WB63"/>
<gene>
    <name evidence="2" type="ORF">LEP1GSC060_3104</name>
</gene>
<keyword evidence="1" id="KW-0812">Transmembrane</keyword>
<accession>N1WB63</accession>
<evidence type="ECO:0000313" key="2">
    <source>
        <dbReference type="EMBL" id="EMY77481.1"/>
    </source>
</evidence>
<keyword evidence="1" id="KW-0472">Membrane</keyword>
<comment type="caution">
    <text evidence="2">The sequence shown here is derived from an EMBL/GenBank/DDBJ whole genome shotgun (WGS) entry which is preliminary data.</text>
</comment>
<feature type="transmembrane region" description="Helical" evidence="1">
    <location>
        <begin position="32"/>
        <end position="54"/>
    </location>
</feature>
<dbReference type="NCBIfam" id="NF047502">
    <property type="entry name" value="LIC_13346_fam"/>
    <property type="match status" value="1"/>
</dbReference>
<evidence type="ECO:0008006" key="4">
    <source>
        <dbReference type="Google" id="ProtNLM"/>
    </source>
</evidence>
<keyword evidence="1" id="KW-1133">Transmembrane helix</keyword>
<dbReference type="STRING" id="1218598.LEP1GSC060_3104"/>
<keyword evidence="3" id="KW-1185">Reference proteome</keyword>
<proteinExistence type="predicted"/>
<protein>
    <recommendedName>
        <fullName evidence="4">Lipoprotein</fullName>
    </recommendedName>
</protein>
<dbReference type="EMBL" id="AOHC02000037">
    <property type="protein sequence ID" value="EMY77481.1"/>
    <property type="molecule type" value="Genomic_DNA"/>
</dbReference>
<name>N1WB63_9LEPT</name>
<organism evidence="2 3">
    <name type="scientific">Leptospira weilii serovar Ranarum str. ICFT</name>
    <dbReference type="NCBI Taxonomy" id="1218598"/>
    <lineage>
        <taxon>Bacteria</taxon>
        <taxon>Pseudomonadati</taxon>
        <taxon>Spirochaetota</taxon>
        <taxon>Spirochaetia</taxon>
        <taxon>Leptospirales</taxon>
        <taxon>Leptospiraceae</taxon>
        <taxon>Leptospira</taxon>
    </lineage>
</organism>
<dbReference type="Proteomes" id="UP000012313">
    <property type="component" value="Unassembled WGS sequence"/>
</dbReference>
<reference evidence="2" key="1">
    <citation type="submission" date="2013-03" db="EMBL/GenBank/DDBJ databases">
        <authorList>
            <person name="Harkins D.M."/>
            <person name="Durkin A.S."/>
            <person name="Brinkac L.M."/>
            <person name="Haft D.H."/>
            <person name="Selengut J.D."/>
            <person name="Sanka R."/>
            <person name="DePew J."/>
            <person name="Purushe J."/>
            <person name="Hartskeerl R.A."/>
            <person name="Ahmed A."/>
            <person name="van der Linden H."/>
            <person name="Goris M.G.A."/>
            <person name="Vinetz J.M."/>
            <person name="Sutton G.G."/>
            <person name="Nierman W.C."/>
            <person name="Fouts D.E."/>
        </authorList>
    </citation>
    <scope>NUCLEOTIDE SEQUENCE [LARGE SCALE GENOMIC DNA]</scope>
    <source>
        <strain evidence="2">ICFT</strain>
    </source>
</reference>